<dbReference type="RefSeq" id="WP_190930418.1">
    <property type="nucleotide sequence ID" value="NZ_JACXJA010000033.1"/>
</dbReference>
<reference evidence="1" key="1">
    <citation type="submission" date="2020-09" db="EMBL/GenBank/DDBJ databases">
        <title>A novel bacterium of genus Paenibacillus, isolated from South China Sea.</title>
        <authorList>
            <person name="Huang H."/>
            <person name="Mo K."/>
            <person name="Hu Y."/>
        </authorList>
    </citation>
    <scope>NUCLEOTIDE SEQUENCE</scope>
    <source>
        <strain evidence="1">IB182363</strain>
    </source>
</reference>
<protein>
    <recommendedName>
        <fullName evidence="3">t-SNARE coiled-coil homology domain-containing protein</fullName>
    </recommendedName>
</protein>
<name>A0A927CBV1_9BACL</name>
<keyword evidence="2" id="KW-1185">Reference proteome</keyword>
<evidence type="ECO:0008006" key="3">
    <source>
        <dbReference type="Google" id="ProtNLM"/>
    </source>
</evidence>
<accession>A0A927CBV1</accession>
<evidence type="ECO:0000313" key="1">
    <source>
        <dbReference type="EMBL" id="MBD2864795.1"/>
    </source>
</evidence>
<dbReference type="SUPFAM" id="SSF57997">
    <property type="entry name" value="Tropomyosin"/>
    <property type="match status" value="1"/>
</dbReference>
<dbReference type="Proteomes" id="UP000639396">
    <property type="component" value="Unassembled WGS sequence"/>
</dbReference>
<dbReference type="Gene3D" id="1.20.1270.70">
    <property type="entry name" value="Designed single chain three-helix bundle"/>
    <property type="match status" value="1"/>
</dbReference>
<evidence type="ECO:0000313" key="2">
    <source>
        <dbReference type="Proteomes" id="UP000639396"/>
    </source>
</evidence>
<organism evidence="1 2">
    <name type="scientific">Paenibacillus oceani</name>
    <dbReference type="NCBI Taxonomy" id="2772510"/>
    <lineage>
        <taxon>Bacteria</taxon>
        <taxon>Bacillati</taxon>
        <taxon>Bacillota</taxon>
        <taxon>Bacilli</taxon>
        <taxon>Bacillales</taxon>
        <taxon>Paenibacillaceae</taxon>
        <taxon>Paenibacillus</taxon>
    </lineage>
</organism>
<dbReference type="AlphaFoldDB" id="A0A927CBV1"/>
<comment type="caution">
    <text evidence="1">The sequence shown here is derived from an EMBL/GenBank/DDBJ whole genome shotgun (WGS) entry which is preliminary data.</text>
</comment>
<gene>
    <name evidence="1" type="ORF">IDH45_22700</name>
</gene>
<sequence>MNEAILKEILNEVKSMGGRLDRIDARLDGMDARLAGMDSRFDGMDTRLTSLESELKQFREETRADLQILKGGQKGIRSEIYDRFTETKNELNAQQYSIDILHREQLKMKTDIEMLKNR</sequence>
<proteinExistence type="predicted"/>
<dbReference type="EMBL" id="JACXJA010000033">
    <property type="protein sequence ID" value="MBD2864795.1"/>
    <property type="molecule type" value="Genomic_DNA"/>
</dbReference>